<dbReference type="AlphaFoldDB" id="A0A0E9VQ16"/>
<accession>A0A0E9VQ16</accession>
<evidence type="ECO:0000313" key="1">
    <source>
        <dbReference type="EMBL" id="JAH79460.1"/>
    </source>
</evidence>
<organism evidence="1">
    <name type="scientific">Anguilla anguilla</name>
    <name type="common">European freshwater eel</name>
    <name type="synonym">Muraena anguilla</name>
    <dbReference type="NCBI Taxonomy" id="7936"/>
    <lineage>
        <taxon>Eukaryota</taxon>
        <taxon>Metazoa</taxon>
        <taxon>Chordata</taxon>
        <taxon>Craniata</taxon>
        <taxon>Vertebrata</taxon>
        <taxon>Euteleostomi</taxon>
        <taxon>Actinopterygii</taxon>
        <taxon>Neopterygii</taxon>
        <taxon>Teleostei</taxon>
        <taxon>Anguilliformes</taxon>
        <taxon>Anguillidae</taxon>
        <taxon>Anguilla</taxon>
    </lineage>
</organism>
<reference evidence="1" key="2">
    <citation type="journal article" date="2015" name="Fish Shellfish Immunol.">
        <title>Early steps in the European eel (Anguilla anguilla)-Vibrio vulnificus interaction in the gills: Role of the RtxA13 toxin.</title>
        <authorList>
            <person name="Callol A."/>
            <person name="Pajuelo D."/>
            <person name="Ebbesson L."/>
            <person name="Teles M."/>
            <person name="MacKenzie S."/>
            <person name="Amaro C."/>
        </authorList>
    </citation>
    <scope>NUCLEOTIDE SEQUENCE</scope>
</reference>
<sequence>MFVKSCGSSGHTCVLGNQHTMVPRTQKRLNNF</sequence>
<name>A0A0E9VQ16_ANGAN</name>
<protein>
    <submittedName>
        <fullName evidence="1">Uncharacterized protein</fullName>
    </submittedName>
</protein>
<proteinExistence type="predicted"/>
<dbReference type="EMBL" id="GBXM01029117">
    <property type="protein sequence ID" value="JAH79460.1"/>
    <property type="molecule type" value="Transcribed_RNA"/>
</dbReference>
<reference evidence="1" key="1">
    <citation type="submission" date="2014-11" db="EMBL/GenBank/DDBJ databases">
        <authorList>
            <person name="Amaro Gonzalez C."/>
        </authorList>
    </citation>
    <scope>NUCLEOTIDE SEQUENCE</scope>
</reference>